<evidence type="ECO:0000313" key="6">
    <source>
        <dbReference type="Proteomes" id="UP000243459"/>
    </source>
</evidence>
<keyword evidence="2" id="KW-0812">Transmembrane</keyword>
<sequence length="799" mass="89868">MPLMRDLKTLRWVSVLLAFCNLGLVVIGGMLAVLISPSCPMVRILYMVGAAKAQQATAATILGETFEAAVCTEMRYRKWLWWTRFGMMVMTLQFVVAIYVMYIILKDISKSNDAAMCFFGQDAEQRGWKKILMICFLVLIWVVVIIQCITGSDVLRWRSFYATHDSAWKAHYREVFDHGIREALCCMGRVKYLSVLEEDEVYSVARLLGDLVAYRASGTGHFDLLAGLALLQKRKKFPELYGELIEAPEARIQEAALFHRYSEAAYTGPLLDFGRNPVLFPCAWLHRQGILTPWTRSRRPALEGDNWWRGHAAAFLKCINLPPEALRKGRVRQRKREVAYFVVALHHHKSVLVAVRGTETPEDLLTDGLCRECNLSLDDLDGLIKKVSLTPISDQLAPGVRETVLSTFPHYGHSGIVESARELFEQLDGLTTEEDESPFETPGFLSSLLGNGSDCQGYRVIIVGHSLGGAIATLLGVRLYARYPNLHVYAYGPLPCTDMVIAEACSDFVTSIVYNDEFSSRLSVNSILRLRASAIAALSDDSSTDSAIISKLARRILSSKRYQENRMNEKSPGSSTHSSPEEGEDGIHKRRTPKHSIQGGIFLCGHTVSCLVNNPNNCASSRVVDGVTSEPRGLGFSEKGPYGVYQNQELYCGESSQFADEEINGIQEFNGSKQTFIESSEEVLFNGQRSEFMDNAQIPIEVSIREPPEVFLAGVIILIIPEERDNSCNWKSWIWDDRVGGYRAVLANREWFKDIVVSPFMFLDHLPWRCHYALQKVLETRKLQAERGDDSFHHEQVMV</sequence>
<feature type="domain" description="Fungal lipase-type" evidence="3">
    <location>
        <begin position="446"/>
        <end position="516"/>
    </location>
</feature>
<keyword evidence="6" id="KW-1185">Reference proteome</keyword>
<dbReference type="AlphaFoldDB" id="A0A5P1F6W5"/>
<dbReference type="Pfam" id="PF01764">
    <property type="entry name" value="Lipase_3"/>
    <property type="match status" value="1"/>
</dbReference>
<keyword evidence="2" id="KW-1133">Transmembrane helix</keyword>
<feature type="transmembrane region" description="Helical" evidence="2">
    <location>
        <begin position="131"/>
        <end position="152"/>
    </location>
</feature>
<dbReference type="SUPFAM" id="SSF53474">
    <property type="entry name" value="alpha/beta-Hydrolases"/>
    <property type="match status" value="1"/>
</dbReference>
<name>A0A5P1F6W5_ASPOF</name>
<proteinExistence type="predicted"/>
<dbReference type="InterPro" id="IPR029058">
    <property type="entry name" value="AB_hydrolase_fold"/>
</dbReference>
<dbReference type="InterPro" id="IPR055782">
    <property type="entry name" value="DUF7358"/>
</dbReference>
<dbReference type="Pfam" id="PF24057">
    <property type="entry name" value="DUF7358"/>
    <property type="match status" value="1"/>
</dbReference>
<evidence type="ECO:0000256" key="1">
    <source>
        <dbReference type="SAM" id="MobiDB-lite"/>
    </source>
</evidence>
<evidence type="ECO:0000256" key="2">
    <source>
        <dbReference type="SAM" id="Phobius"/>
    </source>
</evidence>
<dbReference type="Proteomes" id="UP000243459">
    <property type="component" value="Chromosome 4"/>
</dbReference>
<feature type="domain" description="DUF7358" evidence="4">
    <location>
        <begin position="7"/>
        <end position="214"/>
    </location>
</feature>
<evidence type="ECO:0000313" key="5">
    <source>
        <dbReference type="EMBL" id="ONK72411.1"/>
    </source>
</evidence>
<feature type="transmembrane region" description="Helical" evidence="2">
    <location>
        <begin position="12"/>
        <end position="35"/>
    </location>
</feature>
<reference evidence="6" key="1">
    <citation type="journal article" date="2017" name="Nat. Commun.">
        <title>The asparagus genome sheds light on the origin and evolution of a young Y chromosome.</title>
        <authorList>
            <person name="Harkess A."/>
            <person name="Zhou J."/>
            <person name="Xu C."/>
            <person name="Bowers J.E."/>
            <person name="Van der Hulst R."/>
            <person name="Ayyampalayam S."/>
            <person name="Mercati F."/>
            <person name="Riccardi P."/>
            <person name="McKain M.R."/>
            <person name="Kakrana A."/>
            <person name="Tang H."/>
            <person name="Ray J."/>
            <person name="Groenendijk J."/>
            <person name="Arikit S."/>
            <person name="Mathioni S.M."/>
            <person name="Nakano M."/>
            <person name="Shan H."/>
            <person name="Telgmann-Rauber A."/>
            <person name="Kanno A."/>
            <person name="Yue Z."/>
            <person name="Chen H."/>
            <person name="Li W."/>
            <person name="Chen Y."/>
            <person name="Xu X."/>
            <person name="Zhang Y."/>
            <person name="Luo S."/>
            <person name="Chen H."/>
            <person name="Gao J."/>
            <person name="Mao Z."/>
            <person name="Pires J.C."/>
            <person name="Luo M."/>
            <person name="Kudrna D."/>
            <person name="Wing R.A."/>
            <person name="Meyers B.C."/>
            <person name="Yi K."/>
            <person name="Kong H."/>
            <person name="Lavrijsen P."/>
            <person name="Sunseri F."/>
            <person name="Falavigna A."/>
            <person name="Ye Y."/>
            <person name="Leebens-Mack J.H."/>
            <person name="Chen G."/>
        </authorList>
    </citation>
    <scope>NUCLEOTIDE SEQUENCE [LARGE SCALE GENOMIC DNA]</scope>
    <source>
        <strain evidence="6">cv. DH0086</strain>
    </source>
</reference>
<evidence type="ECO:0000259" key="4">
    <source>
        <dbReference type="Pfam" id="PF24057"/>
    </source>
</evidence>
<dbReference type="OMA" id="EPPYKAF"/>
<keyword evidence="2" id="KW-0472">Membrane</keyword>
<feature type="region of interest" description="Disordered" evidence="1">
    <location>
        <begin position="563"/>
        <end position="592"/>
    </location>
</feature>
<organism evidence="5 6">
    <name type="scientific">Asparagus officinalis</name>
    <name type="common">Garden asparagus</name>
    <dbReference type="NCBI Taxonomy" id="4686"/>
    <lineage>
        <taxon>Eukaryota</taxon>
        <taxon>Viridiplantae</taxon>
        <taxon>Streptophyta</taxon>
        <taxon>Embryophyta</taxon>
        <taxon>Tracheophyta</taxon>
        <taxon>Spermatophyta</taxon>
        <taxon>Magnoliopsida</taxon>
        <taxon>Liliopsida</taxon>
        <taxon>Asparagales</taxon>
        <taxon>Asparagaceae</taxon>
        <taxon>Asparagoideae</taxon>
        <taxon>Asparagus</taxon>
    </lineage>
</organism>
<dbReference type="EMBL" id="CM007384">
    <property type="protein sequence ID" value="ONK72411.1"/>
    <property type="molecule type" value="Genomic_DNA"/>
</dbReference>
<gene>
    <name evidence="5" type="ORF">A4U43_C04F19140</name>
</gene>
<dbReference type="CDD" id="cd00519">
    <property type="entry name" value="Lipase_3"/>
    <property type="match status" value="1"/>
</dbReference>
<dbReference type="Gene3D" id="3.40.50.1820">
    <property type="entry name" value="alpha/beta hydrolase"/>
    <property type="match status" value="1"/>
</dbReference>
<evidence type="ECO:0000259" key="3">
    <source>
        <dbReference type="Pfam" id="PF01764"/>
    </source>
</evidence>
<dbReference type="PANTHER" id="PTHR47030">
    <property type="entry name" value="LIPASE CLASS 3 FAMILY PROTEIN"/>
    <property type="match status" value="1"/>
</dbReference>
<dbReference type="GO" id="GO:0006629">
    <property type="term" value="P:lipid metabolic process"/>
    <property type="evidence" value="ECO:0007669"/>
    <property type="project" value="InterPro"/>
</dbReference>
<feature type="transmembrane region" description="Helical" evidence="2">
    <location>
        <begin position="85"/>
        <end position="105"/>
    </location>
</feature>
<protein>
    <submittedName>
        <fullName evidence="5">Uncharacterized protein</fullName>
    </submittedName>
</protein>
<accession>A0A5P1F6W5</accession>
<dbReference type="Gramene" id="ONK72411">
    <property type="protein sequence ID" value="ONK72411"/>
    <property type="gene ID" value="A4U43_C04F19140"/>
</dbReference>
<dbReference type="PANTHER" id="PTHR47030:SF2">
    <property type="entry name" value="LIPASE CLASS 3 FAMILY PROTEIN"/>
    <property type="match status" value="1"/>
</dbReference>
<dbReference type="InterPro" id="IPR002921">
    <property type="entry name" value="Fungal_lipase-type"/>
</dbReference>